<dbReference type="RefSeq" id="WP_006105795.1">
    <property type="nucleotide sequence ID" value="NZ_DS989874.1"/>
</dbReference>
<protein>
    <submittedName>
        <fullName evidence="1">Uncharacterized protein</fullName>
    </submittedName>
</protein>
<accession>B4W3B8</accession>
<dbReference type="Proteomes" id="UP000003835">
    <property type="component" value="Unassembled WGS sequence"/>
</dbReference>
<dbReference type="EMBL" id="DS989874">
    <property type="protein sequence ID" value="EDX71263.1"/>
    <property type="molecule type" value="Genomic_DNA"/>
</dbReference>
<organism evidence="1 2">
    <name type="scientific">Coleofasciculus chthonoplastes PCC 7420</name>
    <dbReference type="NCBI Taxonomy" id="118168"/>
    <lineage>
        <taxon>Bacteria</taxon>
        <taxon>Bacillati</taxon>
        <taxon>Cyanobacteriota</taxon>
        <taxon>Cyanophyceae</taxon>
        <taxon>Coleofasciculales</taxon>
        <taxon>Coleofasciculaceae</taxon>
        <taxon>Coleofasciculus</taxon>
    </lineage>
</organism>
<name>B4W3B8_9CYAN</name>
<dbReference type="eggNOG" id="ENOG5032ZRQ">
    <property type="taxonomic scope" value="Bacteria"/>
</dbReference>
<proteinExistence type="predicted"/>
<gene>
    <name evidence="1" type="ORF">MC7420_3378</name>
</gene>
<evidence type="ECO:0000313" key="2">
    <source>
        <dbReference type="Proteomes" id="UP000003835"/>
    </source>
</evidence>
<keyword evidence="2" id="KW-1185">Reference proteome</keyword>
<sequence length="88" mass="9499">MNYPIPVSPQEMTALRQKPVNEELVAAAIAGVIQIARSQGQSLDELTAEVLAEDSVLDQAQRRWLSDIVAQAWNILPSIEAVGSISVS</sequence>
<dbReference type="HOGENOM" id="CLU_174577_0_0_3"/>
<dbReference type="STRING" id="118168.MC7420_3378"/>
<dbReference type="AlphaFoldDB" id="B4W3B8"/>
<reference evidence="1 2" key="1">
    <citation type="submission" date="2008-07" db="EMBL/GenBank/DDBJ databases">
        <authorList>
            <person name="Tandeau de Marsac N."/>
            <person name="Ferriera S."/>
            <person name="Johnson J."/>
            <person name="Kravitz S."/>
            <person name="Beeson K."/>
            <person name="Sutton G."/>
            <person name="Rogers Y.-H."/>
            <person name="Friedman R."/>
            <person name="Frazier M."/>
            <person name="Venter J.C."/>
        </authorList>
    </citation>
    <scope>NUCLEOTIDE SEQUENCE [LARGE SCALE GENOMIC DNA]</scope>
    <source>
        <strain evidence="1 2">PCC 7420</strain>
    </source>
</reference>
<dbReference type="OrthoDB" id="515414at2"/>
<evidence type="ECO:0000313" key="1">
    <source>
        <dbReference type="EMBL" id="EDX71263.1"/>
    </source>
</evidence>